<dbReference type="FunFam" id="1.10.418.30:FF:000002">
    <property type="entry name" value="NDC80, kinetochore complex component"/>
    <property type="match status" value="1"/>
</dbReference>
<evidence type="ECO:0000256" key="1">
    <source>
        <dbReference type="ARBA" id="ARBA00007050"/>
    </source>
</evidence>
<dbReference type="GO" id="GO:0051315">
    <property type="term" value="P:attachment of mitotic spindle microtubules to kinetochore"/>
    <property type="evidence" value="ECO:0007669"/>
    <property type="project" value="UniProtKB-UniRule"/>
</dbReference>
<keyword evidence="15" id="KW-1185">Reference proteome</keyword>
<keyword evidence="6 11" id="KW-0175">Coiled coil</keyword>
<evidence type="ECO:0000256" key="8">
    <source>
        <dbReference type="ARBA" id="ARBA00023306"/>
    </source>
</evidence>
<feature type="region of interest" description="Disordered" evidence="12">
    <location>
        <begin position="1"/>
        <end position="87"/>
    </location>
</feature>
<evidence type="ECO:0000256" key="5">
    <source>
        <dbReference type="ARBA" id="ARBA00022838"/>
    </source>
</evidence>
<keyword evidence="3 10" id="KW-0132">Cell division</keyword>
<keyword evidence="9 10" id="KW-0137">Centromere</keyword>
<keyword evidence="2 10" id="KW-0158">Chromosome</keyword>
<feature type="domain" description="Kinetochore protein Ndc80 CH" evidence="13">
    <location>
        <begin position="69"/>
        <end position="209"/>
    </location>
</feature>
<evidence type="ECO:0000256" key="9">
    <source>
        <dbReference type="ARBA" id="ARBA00023328"/>
    </source>
</evidence>
<dbReference type="Pfam" id="PF03801">
    <property type="entry name" value="Ndc80_HEC"/>
    <property type="match status" value="1"/>
</dbReference>
<dbReference type="GO" id="GO:0005737">
    <property type="term" value="C:cytoplasm"/>
    <property type="evidence" value="ECO:0007669"/>
    <property type="project" value="UniProtKB-ARBA"/>
</dbReference>
<reference evidence="14 15" key="1">
    <citation type="submission" date="2024-09" db="EMBL/GenBank/DDBJ databases">
        <title>Genome sequencing and assembly of Phytophthora oleae, isolate VK10A, causative agent of rot of olive drupes.</title>
        <authorList>
            <person name="Conti Taguali S."/>
            <person name="Riolo M."/>
            <person name="La Spada F."/>
            <person name="Cacciola S.O."/>
            <person name="Dionisio G."/>
        </authorList>
    </citation>
    <scope>NUCLEOTIDE SEQUENCE [LARGE SCALE GENOMIC DNA]</scope>
    <source>
        <strain evidence="14 15">VK10A</strain>
    </source>
</reference>
<comment type="function">
    <text evidence="10">Acts as a component of the essential kinetochore-associated NDC80 complex, which is required for chromosome segregation and spindle checkpoint activity.</text>
</comment>
<dbReference type="PANTHER" id="PTHR10643:SF2">
    <property type="entry name" value="KINETOCHORE PROTEIN NDC80 HOMOLOG"/>
    <property type="match status" value="1"/>
</dbReference>
<sequence length="622" mass="71525">MRRTTLGPMSSSQLNTRSSVLRNPSTRVSVPSKSSAAMERQSIDVVSRRISTTRRPPTGARASVNPRQSVGTNRRNSTYSSRASVSGRGGVRVLDPRPVGDRSFLNSCVATLVEFLSDHMYDQTLSPTLLRRGPSKKDFCNMILFLFKQVDHTFAFGVKFEEDVVLQFRNLRYPIPISKTSLAAVGTPHTWPTLLLSISWLIELLTYDEAIQANEAEQNDENDEENGDKPFFKYLDASYRAFLAGDDDKFDMLERQEREKLISRNEAVKQETSALEQQREELKRRIEKAKRDKDALSELNVKKEQCQGDLIKLRKYVKKYEKLKVKLDERMQSLAEKQQTNEEELAARQQEIQRLQTRIENQELSAYDIEQIAQERTRLTEQIHQVVAQQNEFQKQIKNDENRAAKIRDAFDTQIHEYITTCRQLKIIPVTAKNSLNFDYMLELDPAQEELDAVQNLAHHLKTDVRRAAHELKQNRIARANAGLDEALVLDGELQQCERNLNIEIQTEKKWEAEVKKFAEQMLKEREKRDESLRRKSAATEEVEVKITNIANEDNLAEEEAYSRQYLVDVRKAAAELKEAYEALVDKNRHAVTNVLVACTNHKAMVDRAISSLEAEVVKVEL</sequence>
<dbReference type="InterPro" id="IPR038273">
    <property type="entry name" value="Ndc80_sf"/>
</dbReference>
<organism evidence="14 15">
    <name type="scientific">Phytophthora oleae</name>
    <dbReference type="NCBI Taxonomy" id="2107226"/>
    <lineage>
        <taxon>Eukaryota</taxon>
        <taxon>Sar</taxon>
        <taxon>Stramenopiles</taxon>
        <taxon>Oomycota</taxon>
        <taxon>Peronosporomycetes</taxon>
        <taxon>Peronosporales</taxon>
        <taxon>Peronosporaceae</taxon>
        <taxon>Phytophthora</taxon>
    </lineage>
</organism>
<feature type="compositionally biased region" description="Polar residues" evidence="12">
    <location>
        <begin position="7"/>
        <end position="35"/>
    </location>
</feature>
<feature type="compositionally biased region" description="Low complexity" evidence="12">
    <location>
        <begin position="48"/>
        <end position="58"/>
    </location>
</feature>
<dbReference type="AlphaFoldDB" id="A0ABD3FMW9"/>
<evidence type="ECO:0000313" key="14">
    <source>
        <dbReference type="EMBL" id="KAL3668093.1"/>
    </source>
</evidence>
<protein>
    <recommendedName>
        <fullName evidence="10">Kinetochore protein NDC80</fullName>
    </recommendedName>
</protein>
<gene>
    <name evidence="14" type="ORF">V7S43_006957</name>
</gene>
<evidence type="ECO:0000256" key="11">
    <source>
        <dbReference type="SAM" id="Coils"/>
    </source>
</evidence>
<dbReference type="GO" id="GO:0031262">
    <property type="term" value="C:Ndc80 complex"/>
    <property type="evidence" value="ECO:0007669"/>
    <property type="project" value="UniProtKB-UniRule"/>
</dbReference>
<keyword evidence="7 10" id="KW-0539">Nucleus</keyword>
<comment type="similarity">
    <text evidence="1 10">Belongs to the NDC80/HEC1 family.</text>
</comment>
<keyword evidence="4 10" id="KW-0498">Mitosis</keyword>
<evidence type="ECO:0000256" key="6">
    <source>
        <dbReference type="ARBA" id="ARBA00023054"/>
    </source>
</evidence>
<dbReference type="EMBL" id="JBIMZQ010000012">
    <property type="protein sequence ID" value="KAL3668093.1"/>
    <property type="molecule type" value="Genomic_DNA"/>
</dbReference>
<evidence type="ECO:0000256" key="7">
    <source>
        <dbReference type="ARBA" id="ARBA00023242"/>
    </source>
</evidence>
<dbReference type="PANTHER" id="PTHR10643">
    <property type="entry name" value="KINETOCHORE PROTEIN NDC80"/>
    <property type="match status" value="1"/>
</dbReference>
<keyword evidence="8 10" id="KW-0131">Cell cycle</keyword>
<feature type="compositionally biased region" description="Polar residues" evidence="12">
    <location>
        <begin position="65"/>
        <end position="79"/>
    </location>
</feature>
<evidence type="ECO:0000313" key="15">
    <source>
        <dbReference type="Proteomes" id="UP001632037"/>
    </source>
</evidence>
<evidence type="ECO:0000256" key="10">
    <source>
        <dbReference type="RuleBase" id="RU368072"/>
    </source>
</evidence>
<dbReference type="GO" id="GO:0005634">
    <property type="term" value="C:nucleus"/>
    <property type="evidence" value="ECO:0007669"/>
    <property type="project" value="UniProtKB-SubCell"/>
</dbReference>
<comment type="subcellular location">
    <subcellularLocation>
        <location evidence="10">Chromosome</location>
        <location evidence="10">Centromere</location>
        <location evidence="10">Kinetochore</location>
    </subcellularLocation>
    <subcellularLocation>
        <location evidence="10">Nucleus</location>
    </subcellularLocation>
</comment>
<proteinExistence type="inferred from homology"/>
<dbReference type="GO" id="GO:0005815">
    <property type="term" value="C:microtubule organizing center"/>
    <property type="evidence" value="ECO:0007669"/>
    <property type="project" value="UniProtKB-ARBA"/>
</dbReference>
<dbReference type="Gene3D" id="1.10.418.30">
    <property type="entry name" value="Ncd80 complex, Ncd80 subunit"/>
    <property type="match status" value="1"/>
</dbReference>
<evidence type="ECO:0000259" key="13">
    <source>
        <dbReference type="Pfam" id="PF03801"/>
    </source>
</evidence>
<comment type="caution">
    <text evidence="14">The sequence shown here is derived from an EMBL/GenBank/DDBJ whole genome shotgun (WGS) entry which is preliminary data.</text>
</comment>
<evidence type="ECO:0000256" key="2">
    <source>
        <dbReference type="ARBA" id="ARBA00022454"/>
    </source>
</evidence>
<dbReference type="InterPro" id="IPR005550">
    <property type="entry name" value="Kinetochore_Ndc80"/>
</dbReference>
<evidence type="ECO:0000256" key="4">
    <source>
        <dbReference type="ARBA" id="ARBA00022776"/>
    </source>
</evidence>
<evidence type="ECO:0000256" key="3">
    <source>
        <dbReference type="ARBA" id="ARBA00022618"/>
    </source>
</evidence>
<dbReference type="InterPro" id="IPR055260">
    <property type="entry name" value="Ndc80_CH"/>
</dbReference>
<comment type="subunit">
    <text evidence="10">Component of the NDC80 complex.</text>
</comment>
<keyword evidence="5 10" id="KW-0995">Kinetochore</keyword>
<accession>A0ABD3FMW9</accession>
<name>A0ABD3FMW9_9STRA</name>
<feature type="coiled-coil region" evidence="11">
    <location>
        <begin position="258"/>
        <end position="410"/>
    </location>
</feature>
<evidence type="ECO:0000256" key="12">
    <source>
        <dbReference type="SAM" id="MobiDB-lite"/>
    </source>
</evidence>
<dbReference type="GO" id="GO:0051301">
    <property type="term" value="P:cell division"/>
    <property type="evidence" value="ECO:0007669"/>
    <property type="project" value="UniProtKB-UniRule"/>
</dbReference>
<dbReference type="GO" id="GO:0000226">
    <property type="term" value="P:microtubule cytoskeleton organization"/>
    <property type="evidence" value="ECO:0007669"/>
    <property type="project" value="UniProtKB-ARBA"/>
</dbReference>
<dbReference type="Proteomes" id="UP001632037">
    <property type="component" value="Unassembled WGS sequence"/>
</dbReference>